<accession>A0ABQ1P5U2</accession>
<comment type="caution">
    <text evidence="6">The sequence shown here is derived from an EMBL/GenBank/DDBJ whole genome shotgun (WGS) entry which is preliminary data.</text>
</comment>
<dbReference type="EMBL" id="BMKI01000004">
    <property type="protein sequence ID" value="GGC91361.1"/>
    <property type="molecule type" value="Genomic_DNA"/>
</dbReference>
<dbReference type="InterPro" id="IPR016035">
    <property type="entry name" value="Acyl_Trfase/lysoPLipase"/>
</dbReference>
<evidence type="ECO:0000313" key="7">
    <source>
        <dbReference type="Proteomes" id="UP000630615"/>
    </source>
</evidence>
<dbReference type="PANTHER" id="PTHR14226">
    <property type="entry name" value="NEUROPATHY TARGET ESTERASE/SWISS CHEESE D.MELANOGASTER"/>
    <property type="match status" value="1"/>
</dbReference>
<reference evidence="7" key="1">
    <citation type="journal article" date="2019" name="Int. J. Syst. Evol. Microbiol.">
        <title>The Global Catalogue of Microorganisms (GCM) 10K type strain sequencing project: providing services to taxonomists for standard genome sequencing and annotation.</title>
        <authorList>
            <consortium name="The Broad Institute Genomics Platform"/>
            <consortium name="The Broad Institute Genome Sequencing Center for Infectious Disease"/>
            <person name="Wu L."/>
            <person name="Ma J."/>
        </authorList>
    </citation>
    <scope>NUCLEOTIDE SEQUENCE [LARGE SCALE GENOMIC DNA]</scope>
    <source>
        <strain evidence="7">CGMCC 1.15942</strain>
    </source>
</reference>
<dbReference type="Gene3D" id="3.40.1090.10">
    <property type="entry name" value="Cytosolic phospholipase A2 catalytic domain"/>
    <property type="match status" value="2"/>
</dbReference>
<proteinExistence type="predicted"/>
<keyword evidence="1 4" id="KW-0378">Hydrolase</keyword>
<evidence type="ECO:0000256" key="1">
    <source>
        <dbReference type="ARBA" id="ARBA00022801"/>
    </source>
</evidence>
<protein>
    <submittedName>
        <fullName evidence="6">Patatin</fullName>
    </submittedName>
</protein>
<feature type="short sequence motif" description="GXSXG" evidence="4">
    <location>
        <begin position="172"/>
        <end position="176"/>
    </location>
</feature>
<feature type="short sequence motif" description="GXGXXG" evidence="4">
    <location>
        <begin position="145"/>
        <end position="150"/>
    </location>
</feature>
<dbReference type="SUPFAM" id="SSF52151">
    <property type="entry name" value="FabD/lysophospholipase-like"/>
    <property type="match status" value="1"/>
</dbReference>
<evidence type="ECO:0000256" key="2">
    <source>
        <dbReference type="ARBA" id="ARBA00022963"/>
    </source>
</evidence>
<keyword evidence="3 4" id="KW-0443">Lipid metabolism</keyword>
<dbReference type="InterPro" id="IPR050301">
    <property type="entry name" value="NTE"/>
</dbReference>
<evidence type="ECO:0000256" key="4">
    <source>
        <dbReference type="PROSITE-ProRule" id="PRU01161"/>
    </source>
</evidence>
<feature type="active site" description="Proton acceptor" evidence="4">
    <location>
        <position position="312"/>
    </location>
</feature>
<dbReference type="CDD" id="cd07209">
    <property type="entry name" value="Pat_hypo_Ecoli_Z1214_like"/>
    <property type="match status" value="1"/>
</dbReference>
<organism evidence="6 7">
    <name type="scientific">Enterococcus wangshanyuanii</name>
    <dbReference type="NCBI Taxonomy" id="2005703"/>
    <lineage>
        <taxon>Bacteria</taxon>
        <taxon>Bacillati</taxon>
        <taxon>Bacillota</taxon>
        <taxon>Bacilli</taxon>
        <taxon>Lactobacillales</taxon>
        <taxon>Enterococcaceae</taxon>
        <taxon>Enterococcus</taxon>
    </lineage>
</organism>
<evidence type="ECO:0000313" key="6">
    <source>
        <dbReference type="EMBL" id="GGC91361.1"/>
    </source>
</evidence>
<evidence type="ECO:0000256" key="3">
    <source>
        <dbReference type="ARBA" id="ARBA00023098"/>
    </source>
</evidence>
<dbReference type="Pfam" id="PF01734">
    <property type="entry name" value="Patatin"/>
    <property type="match status" value="1"/>
</dbReference>
<dbReference type="RefSeq" id="WP_088270267.1">
    <property type="nucleotide sequence ID" value="NZ_BMKI01000004.1"/>
</dbReference>
<dbReference type="PANTHER" id="PTHR14226:SF29">
    <property type="entry name" value="NEUROPATHY TARGET ESTERASE SWS"/>
    <property type="match status" value="1"/>
</dbReference>
<feature type="active site" description="Nucleophile" evidence="4">
    <location>
        <position position="174"/>
    </location>
</feature>
<dbReference type="PROSITE" id="PS51635">
    <property type="entry name" value="PNPLA"/>
    <property type="match status" value="1"/>
</dbReference>
<dbReference type="InterPro" id="IPR002641">
    <property type="entry name" value="PNPLA_dom"/>
</dbReference>
<feature type="short sequence motif" description="DGA/G" evidence="4">
    <location>
        <begin position="312"/>
        <end position="314"/>
    </location>
</feature>
<keyword evidence="7" id="KW-1185">Reference proteome</keyword>
<dbReference type="Proteomes" id="UP000630615">
    <property type="component" value="Unassembled WGS sequence"/>
</dbReference>
<gene>
    <name evidence="6" type="ORF">GCM10011573_21210</name>
</gene>
<keyword evidence="2 4" id="KW-0442">Lipid degradation</keyword>
<name>A0ABQ1P5U2_9ENTE</name>
<sequence>MRIETPVASEWRNFAAQVAESRQLLPLFETHSSAREVFSRSARKNTGNAYVAYAGKIPYLFIMTESGRVTNLLLSQETLKIGWSSIFTVIEHLFKQTFQQSISFHFPHHLTLHLKELFLAHGYKEIEENRFSKVLDYHTSLVLGGGGARGAYQIGVWQALKELEIPIKLITGTSVGALNGALILQGDFEAAKAMWEEIDTKKILAFPINKTTNDTFGGVLSQVGAFTINAIQTKGVSTKPLQELIQDTFSTEKMQQVRTDFYLVTTELPNFQERVIHFNGDQQSKWQSWLLASASFFPAMAAAKIADKYYVDGGYRNNIPVDVAIEHGATECIIVDVKGPGITKPIKVSDKITCLTLQTPWSMGAVLLFDGARSVQNIKLGYLETMKMIGKKYKGYWYTFDETLESLVQFQQHFFTYIKETYQLKLWLSAEQKNKICKKMRKVYKDRVFTENIGLVLVELLAKNQDISAAKLYTLEEMIELLQHKEMKLDLAETIGMISVQEWLKKYYDDYFLLSEKQQLTALTSLLASNEQEKAQWLAILVDKLPVQVLQLLMIEFIQTRSDKEWHKNFRMKS</sequence>
<evidence type="ECO:0000259" key="5">
    <source>
        <dbReference type="PROSITE" id="PS51635"/>
    </source>
</evidence>
<feature type="domain" description="PNPLA" evidence="5">
    <location>
        <begin position="141"/>
        <end position="325"/>
    </location>
</feature>